<dbReference type="EMBL" id="JBBNAG010000007">
    <property type="protein sequence ID" value="KAK9117864.1"/>
    <property type="molecule type" value="Genomic_DNA"/>
</dbReference>
<comment type="caution">
    <text evidence="2">The sequence shown here is derived from an EMBL/GenBank/DDBJ whole genome shotgun (WGS) entry which is preliminary data.</text>
</comment>
<protein>
    <submittedName>
        <fullName evidence="2">Uncharacterized protein</fullName>
    </submittedName>
</protein>
<gene>
    <name evidence="2" type="ORF">Scep_015957</name>
</gene>
<keyword evidence="3" id="KW-1185">Reference proteome</keyword>
<feature type="compositionally biased region" description="Basic and acidic residues" evidence="1">
    <location>
        <begin position="1"/>
        <end position="16"/>
    </location>
</feature>
<evidence type="ECO:0000313" key="2">
    <source>
        <dbReference type="EMBL" id="KAK9117864.1"/>
    </source>
</evidence>
<dbReference type="Proteomes" id="UP001419268">
    <property type="component" value="Unassembled WGS sequence"/>
</dbReference>
<reference evidence="2 3" key="1">
    <citation type="submission" date="2024-01" db="EMBL/GenBank/DDBJ databases">
        <title>Genome assemblies of Stephania.</title>
        <authorList>
            <person name="Yang L."/>
        </authorList>
    </citation>
    <scope>NUCLEOTIDE SEQUENCE [LARGE SCALE GENOMIC DNA]</scope>
    <source>
        <strain evidence="2">JXDWG</strain>
        <tissue evidence="2">Leaf</tissue>
    </source>
</reference>
<proteinExistence type="predicted"/>
<evidence type="ECO:0000256" key="1">
    <source>
        <dbReference type="SAM" id="MobiDB-lite"/>
    </source>
</evidence>
<sequence length="83" mass="9434">MDSEVKRGDDEAKTREGAGGGEMQGGDAARQQRDEQRRRRRGKEAARQRRRIKIARRLAAVAGPRIWDISHVKRNIDEVIKGV</sequence>
<dbReference type="AlphaFoldDB" id="A0AAP0NTS2"/>
<evidence type="ECO:0000313" key="3">
    <source>
        <dbReference type="Proteomes" id="UP001419268"/>
    </source>
</evidence>
<name>A0AAP0NTS2_9MAGN</name>
<organism evidence="2 3">
    <name type="scientific">Stephania cephalantha</name>
    <dbReference type="NCBI Taxonomy" id="152367"/>
    <lineage>
        <taxon>Eukaryota</taxon>
        <taxon>Viridiplantae</taxon>
        <taxon>Streptophyta</taxon>
        <taxon>Embryophyta</taxon>
        <taxon>Tracheophyta</taxon>
        <taxon>Spermatophyta</taxon>
        <taxon>Magnoliopsida</taxon>
        <taxon>Ranunculales</taxon>
        <taxon>Menispermaceae</taxon>
        <taxon>Menispermoideae</taxon>
        <taxon>Cissampelideae</taxon>
        <taxon>Stephania</taxon>
    </lineage>
</organism>
<accession>A0AAP0NTS2</accession>
<feature type="region of interest" description="Disordered" evidence="1">
    <location>
        <begin position="1"/>
        <end position="50"/>
    </location>
</feature>
<feature type="compositionally biased region" description="Basic and acidic residues" evidence="1">
    <location>
        <begin position="30"/>
        <end position="47"/>
    </location>
</feature>